<dbReference type="GO" id="GO:0000725">
    <property type="term" value="P:recombinational repair"/>
    <property type="evidence" value="ECO:0007669"/>
    <property type="project" value="TreeGrafter"/>
</dbReference>
<keyword evidence="1" id="KW-0547">Nucleotide-binding</keyword>
<dbReference type="KEGG" id="apac:S7S_08585"/>
<evidence type="ECO:0000259" key="9">
    <source>
        <dbReference type="Pfam" id="PF00580"/>
    </source>
</evidence>
<keyword evidence="3 11" id="KW-0347">Helicase</keyword>
<dbReference type="PANTHER" id="PTHR11070">
    <property type="entry name" value="UVRD / RECB / PCRA DNA HELICASE FAMILY MEMBER"/>
    <property type="match status" value="1"/>
</dbReference>
<dbReference type="Pfam" id="PF00580">
    <property type="entry name" value="UvrD-helicase"/>
    <property type="match status" value="1"/>
</dbReference>
<evidence type="ECO:0000256" key="8">
    <source>
        <dbReference type="ARBA" id="ARBA00048988"/>
    </source>
</evidence>
<dbReference type="InterPro" id="IPR027417">
    <property type="entry name" value="P-loop_NTPase"/>
</dbReference>
<dbReference type="InterPro" id="IPR000212">
    <property type="entry name" value="DNA_helicase_UvrD/REP"/>
</dbReference>
<feature type="domain" description="UvrD-like helicase ATP-binding" evidence="9">
    <location>
        <begin position="14"/>
        <end position="261"/>
    </location>
</feature>
<proteinExistence type="predicted"/>
<name>A0A0B4XLW3_9GAMM</name>
<evidence type="ECO:0000259" key="10">
    <source>
        <dbReference type="Pfam" id="PF13361"/>
    </source>
</evidence>
<dbReference type="STRING" id="391936.S7S_08585"/>
<dbReference type="InterPro" id="IPR014017">
    <property type="entry name" value="DNA_helicase_UvrD-like_C"/>
</dbReference>
<protein>
    <recommendedName>
        <fullName evidence="7">DNA 3'-5' helicase</fullName>
        <ecNumber evidence="7">5.6.2.4</ecNumber>
    </recommendedName>
</protein>
<reference evidence="11 12" key="1">
    <citation type="journal article" date="2012" name="J. Bacteriol.">
        <title>Genome sequence of an alkane-degrading bacterium, Alcanivorax pacificus type strain W11-5, isolated from deep sea sediment.</title>
        <authorList>
            <person name="Lai Q."/>
            <person name="Shao Z."/>
        </authorList>
    </citation>
    <scope>NUCLEOTIDE SEQUENCE [LARGE SCALE GENOMIC DNA]</scope>
    <source>
        <strain evidence="11 12">W11-5</strain>
    </source>
</reference>
<dbReference type="InterPro" id="IPR014016">
    <property type="entry name" value="UvrD-like_ATP-bd"/>
</dbReference>
<keyword evidence="2" id="KW-0378">Hydrolase</keyword>
<dbReference type="SUPFAM" id="SSF52540">
    <property type="entry name" value="P-loop containing nucleoside triphosphate hydrolases"/>
    <property type="match status" value="1"/>
</dbReference>
<dbReference type="GO" id="GO:0016887">
    <property type="term" value="F:ATP hydrolysis activity"/>
    <property type="evidence" value="ECO:0007669"/>
    <property type="project" value="RHEA"/>
</dbReference>
<dbReference type="GO" id="GO:0003677">
    <property type="term" value="F:DNA binding"/>
    <property type="evidence" value="ECO:0007669"/>
    <property type="project" value="InterPro"/>
</dbReference>
<accession>A0A0B4XLW3</accession>
<dbReference type="Proteomes" id="UP000006764">
    <property type="component" value="Chromosome"/>
</dbReference>
<dbReference type="EC" id="5.6.2.4" evidence="7"/>
<dbReference type="PANTHER" id="PTHR11070:SF45">
    <property type="entry name" value="DNA 3'-5' HELICASE"/>
    <property type="match status" value="1"/>
</dbReference>
<dbReference type="Pfam" id="PF13361">
    <property type="entry name" value="UvrD_C"/>
    <property type="match status" value="1"/>
</dbReference>
<dbReference type="GO" id="GO:0043138">
    <property type="term" value="F:3'-5' DNA helicase activity"/>
    <property type="evidence" value="ECO:0007669"/>
    <property type="project" value="UniProtKB-EC"/>
</dbReference>
<dbReference type="GO" id="GO:0005524">
    <property type="term" value="F:ATP binding"/>
    <property type="evidence" value="ECO:0007669"/>
    <property type="project" value="UniProtKB-KW"/>
</dbReference>
<keyword evidence="12" id="KW-1185">Reference proteome</keyword>
<evidence type="ECO:0000256" key="6">
    <source>
        <dbReference type="ARBA" id="ARBA00034617"/>
    </source>
</evidence>
<dbReference type="AlphaFoldDB" id="A0A0B4XLW3"/>
<gene>
    <name evidence="11" type="ORF">S7S_08585</name>
</gene>
<keyword evidence="4" id="KW-0067">ATP-binding</keyword>
<keyword evidence="5" id="KW-0413">Isomerase</keyword>
<evidence type="ECO:0000256" key="7">
    <source>
        <dbReference type="ARBA" id="ARBA00034808"/>
    </source>
</evidence>
<evidence type="ECO:0000256" key="1">
    <source>
        <dbReference type="ARBA" id="ARBA00022741"/>
    </source>
</evidence>
<dbReference type="HOGENOM" id="CLU_595691_0_0_6"/>
<dbReference type="GO" id="GO:0005829">
    <property type="term" value="C:cytosol"/>
    <property type="evidence" value="ECO:0007669"/>
    <property type="project" value="TreeGrafter"/>
</dbReference>
<dbReference type="EMBL" id="CP004387">
    <property type="protein sequence ID" value="AJD48131.1"/>
    <property type="molecule type" value="Genomic_DNA"/>
</dbReference>
<feature type="domain" description="UvrD-like helicase C-terminal" evidence="10">
    <location>
        <begin position="382"/>
        <end position="463"/>
    </location>
</feature>
<dbReference type="Gene3D" id="3.40.50.300">
    <property type="entry name" value="P-loop containing nucleotide triphosphate hydrolases"/>
    <property type="match status" value="2"/>
</dbReference>
<comment type="catalytic activity">
    <reaction evidence="6">
        <text>Couples ATP hydrolysis with the unwinding of duplex DNA by translocating in the 3'-5' direction.</text>
        <dbReference type="EC" id="5.6.2.4"/>
    </reaction>
</comment>
<evidence type="ECO:0000313" key="11">
    <source>
        <dbReference type="EMBL" id="AJD48131.1"/>
    </source>
</evidence>
<sequence length="495" mass="55471">MLHRARHLAKKYRAPILLVTLTESMRKLLDSLIKELCGVESSFIQTSTINGLAKYILKELHPKGEAAYRVADGALADGISRDLVKFVKNHDNFMQTKLSILDYADLRRFCDEEVFHIRSRLKFSEFDSYLDTQSFKRHGRVVGLPAEGRKVFLDAARYKVDALKKLFVLDYEGVVSAAISLLVKDMDSLESFGWAAVDADALEGALSSFFPYRCVLVDEVQDLSQLEVAMIGALPVASGNRIANSENGLFLVGDGAQTIYNKGFALKNCGISVNNRSYVLKKNYRNSKEIMSAAYSLIKKYKFADVDEDNIDTPTKPDFATKVGERPYVVKCRSEEDEVALVSAMIRGLIDEHQSREETEDYPELCVIGLNPAIRRKISGRLNELSIKAAELKQAAGVESFNSVAISTIESAKGHEFRHVFIVGVVDGAMPSKYAGADEMAREASRLYVAMTRARERLIISYNVDRQNQPSRFLIDIQDCCDEYEWSSGQIKVME</sequence>
<evidence type="ECO:0000256" key="3">
    <source>
        <dbReference type="ARBA" id="ARBA00022806"/>
    </source>
</evidence>
<organism evidence="11 12">
    <name type="scientific">Isoalcanivorax pacificus W11-5</name>
    <dbReference type="NCBI Taxonomy" id="391936"/>
    <lineage>
        <taxon>Bacteria</taxon>
        <taxon>Pseudomonadati</taxon>
        <taxon>Pseudomonadota</taxon>
        <taxon>Gammaproteobacteria</taxon>
        <taxon>Oceanospirillales</taxon>
        <taxon>Alcanivoracaceae</taxon>
        <taxon>Isoalcanivorax</taxon>
    </lineage>
</organism>
<evidence type="ECO:0000256" key="2">
    <source>
        <dbReference type="ARBA" id="ARBA00022801"/>
    </source>
</evidence>
<evidence type="ECO:0000256" key="4">
    <source>
        <dbReference type="ARBA" id="ARBA00022840"/>
    </source>
</evidence>
<evidence type="ECO:0000256" key="5">
    <source>
        <dbReference type="ARBA" id="ARBA00023235"/>
    </source>
</evidence>
<comment type="catalytic activity">
    <reaction evidence="8">
        <text>ATP + H2O = ADP + phosphate + H(+)</text>
        <dbReference type="Rhea" id="RHEA:13065"/>
        <dbReference type="ChEBI" id="CHEBI:15377"/>
        <dbReference type="ChEBI" id="CHEBI:15378"/>
        <dbReference type="ChEBI" id="CHEBI:30616"/>
        <dbReference type="ChEBI" id="CHEBI:43474"/>
        <dbReference type="ChEBI" id="CHEBI:456216"/>
        <dbReference type="EC" id="5.6.2.4"/>
    </reaction>
</comment>
<evidence type="ECO:0000313" key="12">
    <source>
        <dbReference type="Proteomes" id="UP000006764"/>
    </source>
</evidence>